<feature type="transmembrane region" description="Helical" evidence="1">
    <location>
        <begin position="12"/>
        <end position="29"/>
    </location>
</feature>
<sequence length="47" mass="5476">MRKRFLDKDFYFVIPFAFTAYYPASYFLTGKNPLFTIGGLILTIGNF</sequence>
<dbReference type="OrthoDB" id="9788195at2"/>
<dbReference type="InterPro" id="IPR010390">
    <property type="entry name" value="ABC-2_transporter-like"/>
</dbReference>
<dbReference type="EMBL" id="WSRS01000042">
    <property type="protein sequence ID" value="MVX59113.1"/>
    <property type="molecule type" value="Genomic_DNA"/>
</dbReference>
<evidence type="ECO:0000313" key="2">
    <source>
        <dbReference type="EMBL" id="MVX59113.1"/>
    </source>
</evidence>
<dbReference type="RefSeq" id="WP_160332904.1">
    <property type="nucleotide sequence ID" value="NZ_WSRS01000042.1"/>
</dbReference>
<keyword evidence="1" id="KW-0812">Transmembrane</keyword>
<keyword evidence="1" id="KW-0472">Membrane</keyword>
<name>A0A7X3G8L2_9STRE</name>
<reference evidence="2 3" key="1">
    <citation type="submission" date="2019-12" db="EMBL/GenBank/DDBJ databases">
        <title>Microbes associate with the intestines of laboratory mice.</title>
        <authorList>
            <person name="Navarre W."/>
            <person name="Wong E."/>
        </authorList>
    </citation>
    <scope>NUCLEOTIDE SEQUENCE [LARGE SCALE GENOMIC DNA]</scope>
    <source>
        <strain evidence="2 3">NM51_B2-22</strain>
    </source>
</reference>
<accession>A0A7X3G8L2</accession>
<dbReference type="Pfam" id="PF06182">
    <property type="entry name" value="ABC2_membrane_6"/>
    <property type="match status" value="1"/>
</dbReference>
<protein>
    <submittedName>
        <fullName evidence="2">Uncharacterized protein</fullName>
    </submittedName>
</protein>
<evidence type="ECO:0000256" key="1">
    <source>
        <dbReference type="SAM" id="Phobius"/>
    </source>
</evidence>
<proteinExistence type="predicted"/>
<evidence type="ECO:0000313" key="3">
    <source>
        <dbReference type="Proteomes" id="UP000461595"/>
    </source>
</evidence>
<organism evidence="2 3">
    <name type="scientific">Streptococcus danieliae</name>
    <dbReference type="NCBI Taxonomy" id="747656"/>
    <lineage>
        <taxon>Bacteria</taxon>
        <taxon>Bacillati</taxon>
        <taxon>Bacillota</taxon>
        <taxon>Bacilli</taxon>
        <taxon>Lactobacillales</taxon>
        <taxon>Streptococcaceae</taxon>
        <taxon>Streptococcus</taxon>
    </lineage>
</organism>
<keyword evidence="1" id="KW-1133">Transmembrane helix</keyword>
<dbReference type="Proteomes" id="UP000461595">
    <property type="component" value="Unassembled WGS sequence"/>
</dbReference>
<dbReference type="AlphaFoldDB" id="A0A7X3G8L2"/>
<gene>
    <name evidence="2" type="ORF">E5983_05565</name>
</gene>
<comment type="caution">
    <text evidence="2">The sequence shown here is derived from an EMBL/GenBank/DDBJ whole genome shotgun (WGS) entry which is preliminary data.</text>
</comment>